<dbReference type="Pfam" id="PF05347">
    <property type="entry name" value="Complex1_LYR"/>
    <property type="match status" value="1"/>
</dbReference>
<gene>
    <name evidence="2" type="ORF">TrRE_jg5400</name>
</gene>
<reference evidence="2" key="1">
    <citation type="submission" date="2022-07" db="EMBL/GenBank/DDBJ databases">
        <title>Genome analysis of Parmales, a sister group of diatoms, reveals the evolutionary specialization of diatoms from phago-mixotrophs to photoautotrophs.</title>
        <authorList>
            <person name="Ban H."/>
            <person name="Sato S."/>
            <person name="Yoshikawa S."/>
            <person name="Kazumasa Y."/>
            <person name="Nakamura Y."/>
            <person name="Ichinomiya M."/>
            <person name="Saitoh K."/>
            <person name="Sato N."/>
            <person name="Blanc-Mathieu R."/>
            <person name="Endo H."/>
            <person name="Kuwata A."/>
            <person name="Ogata H."/>
        </authorList>
    </citation>
    <scope>NUCLEOTIDE SEQUENCE</scope>
</reference>
<protein>
    <recommendedName>
        <fullName evidence="1">Complex 1 LYR protein domain-containing protein</fullName>
    </recommendedName>
</protein>
<proteinExistence type="predicted"/>
<evidence type="ECO:0000259" key="1">
    <source>
        <dbReference type="Pfam" id="PF05347"/>
    </source>
</evidence>
<dbReference type="AlphaFoldDB" id="A0A9W6ZV14"/>
<comment type="caution">
    <text evidence="2">The sequence shown here is derived from an EMBL/GenBank/DDBJ whole genome shotgun (WGS) entry which is preliminary data.</text>
</comment>
<name>A0A9W6ZV14_9STRA</name>
<keyword evidence="3" id="KW-1185">Reference proteome</keyword>
<sequence>MSSVVSRSSIELYRDCLRLISHIAPGSTPKSQALRLSLRSQFSANKGLTDPIEVENAKAAAVRGLANYMVMEAGGRENTLGKAMNKFNE</sequence>
<feature type="non-terminal residue" evidence="2">
    <location>
        <position position="1"/>
    </location>
</feature>
<evidence type="ECO:0000313" key="3">
    <source>
        <dbReference type="Proteomes" id="UP001165082"/>
    </source>
</evidence>
<dbReference type="OrthoDB" id="190541at2759"/>
<organism evidence="2 3">
    <name type="scientific">Triparma retinervis</name>
    <dbReference type="NCBI Taxonomy" id="2557542"/>
    <lineage>
        <taxon>Eukaryota</taxon>
        <taxon>Sar</taxon>
        <taxon>Stramenopiles</taxon>
        <taxon>Ochrophyta</taxon>
        <taxon>Bolidophyceae</taxon>
        <taxon>Parmales</taxon>
        <taxon>Triparmaceae</taxon>
        <taxon>Triparma</taxon>
    </lineage>
</organism>
<evidence type="ECO:0000313" key="2">
    <source>
        <dbReference type="EMBL" id="GMH57638.1"/>
    </source>
</evidence>
<dbReference type="EMBL" id="BRXZ01003579">
    <property type="protein sequence ID" value="GMH57638.1"/>
    <property type="molecule type" value="Genomic_DNA"/>
</dbReference>
<dbReference type="CDD" id="cd20251">
    <property type="entry name" value="Complex1_LYR_SF"/>
    <property type="match status" value="1"/>
</dbReference>
<feature type="domain" description="Complex 1 LYR protein" evidence="1">
    <location>
        <begin position="11"/>
        <end position="65"/>
    </location>
</feature>
<dbReference type="Proteomes" id="UP001165082">
    <property type="component" value="Unassembled WGS sequence"/>
</dbReference>
<dbReference type="InterPro" id="IPR008011">
    <property type="entry name" value="Complex1_LYR_dom"/>
</dbReference>
<accession>A0A9W6ZV14</accession>